<keyword evidence="1" id="KW-0812">Transmembrane</keyword>
<evidence type="ECO:0000313" key="2">
    <source>
        <dbReference type="EMBL" id="ESP89368.1"/>
    </source>
</evidence>
<dbReference type="STRING" id="1324957.K933_05101"/>
<feature type="transmembrane region" description="Helical" evidence="1">
    <location>
        <begin position="15"/>
        <end position="37"/>
    </location>
</feature>
<dbReference type="OrthoDB" id="187517at2157"/>
<name>V4HHZ5_9EURY</name>
<comment type="caution">
    <text evidence="2">The sequence shown here is derived from an EMBL/GenBank/DDBJ whole genome shotgun (WGS) entry which is preliminary data.</text>
</comment>
<evidence type="ECO:0000256" key="1">
    <source>
        <dbReference type="SAM" id="Phobius"/>
    </source>
</evidence>
<keyword evidence="1" id="KW-0472">Membrane</keyword>
<proteinExistence type="predicted"/>
<feature type="transmembrane region" description="Helical" evidence="1">
    <location>
        <begin position="43"/>
        <end position="70"/>
    </location>
</feature>
<protein>
    <submittedName>
        <fullName evidence="2">Uncharacterized protein</fullName>
    </submittedName>
</protein>
<accession>V4HHZ5</accession>
<sequence>MSSRPRNPERTTSEVVFRIVLVLSATLAVLVLAVFPFQRPGTGSWVVSVLALCVQALLIAVAGVGLYLGWQPLRAFD</sequence>
<reference evidence="2 3" key="1">
    <citation type="journal article" date="2013" name="Genome Announc.">
        <title>Draft Genome Sequence of 'Candidatus Halobonum tyrrellensis' Strain G22, Isolated from the Hypersaline Waters of Lake Tyrrell, Australia.</title>
        <authorList>
            <person name="Ugalde J.A."/>
            <person name="Narasingarao P."/>
            <person name="Kuo S."/>
            <person name="Podell S."/>
            <person name="Allen E.E."/>
        </authorList>
    </citation>
    <scope>NUCLEOTIDE SEQUENCE [LARGE SCALE GENOMIC DNA]</scope>
    <source>
        <strain evidence="2 3">G22</strain>
    </source>
</reference>
<gene>
    <name evidence="2" type="ORF">K933_05101</name>
</gene>
<dbReference type="Proteomes" id="UP000017840">
    <property type="component" value="Unassembled WGS sequence"/>
</dbReference>
<dbReference type="EMBL" id="ASGZ01000013">
    <property type="protein sequence ID" value="ESP89368.1"/>
    <property type="molecule type" value="Genomic_DNA"/>
</dbReference>
<dbReference type="eggNOG" id="arCOG11096">
    <property type="taxonomic scope" value="Archaea"/>
</dbReference>
<keyword evidence="3" id="KW-1185">Reference proteome</keyword>
<keyword evidence="1" id="KW-1133">Transmembrane helix</keyword>
<organism evidence="2 3">
    <name type="scientific">Candidatus Halobonum tyrrellensis G22</name>
    <dbReference type="NCBI Taxonomy" id="1324957"/>
    <lineage>
        <taxon>Archaea</taxon>
        <taxon>Methanobacteriati</taxon>
        <taxon>Methanobacteriota</taxon>
        <taxon>Stenosarchaea group</taxon>
        <taxon>Halobacteria</taxon>
        <taxon>Halobacteriales</taxon>
        <taxon>Haloferacaceae</taxon>
        <taxon>Candidatus Halobonum</taxon>
    </lineage>
</organism>
<dbReference type="RefSeq" id="WP_023393610.1">
    <property type="nucleotide sequence ID" value="NZ_ASGZ01000013.1"/>
</dbReference>
<dbReference type="AlphaFoldDB" id="V4HHZ5"/>
<evidence type="ECO:0000313" key="3">
    <source>
        <dbReference type="Proteomes" id="UP000017840"/>
    </source>
</evidence>